<dbReference type="AlphaFoldDB" id="A0A7Z9DYP5"/>
<evidence type="ECO:0000313" key="7">
    <source>
        <dbReference type="Proteomes" id="UP000184550"/>
    </source>
</evidence>
<comment type="similarity">
    <text evidence="5">Belongs to the bacterial solute-binding protein 9 family.</text>
</comment>
<dbReference type="InterPro" id="IPR006127">
    <property type="entry name" value="ZnuA-like"/>
</dbReference>
<keyword evidence="7" id="KW-1185">Reference proteome</keyword>
<keyword evidence="2 5" id="KW-0813">Transport</keyword>
<dbReference type="SUPFAM" id="SSF53807">
    <property type="entry name" value="Helical backbone' metal receptor"/>
    <property type="match status" value="1"/>
</dbReference>
<dbReference type="PRINTS" id="PR00691">
    <property type="entry name" value="ADHESINB"/>
</dbReference>
<dbReference type="PANTHER" id="PTHR42953">
    <property type="entry name" value="HIGH-AFFINITY ZINC UPTAKE SYSTEM PROTEIN ZNUA-RELATED"/>
    <property type="match status" value="1"/>
</dbReference>
<comment type="subcellular location">
    <subcellularLocation>
        <location evidence="1">Cell envelope</location>
    </subcellularLocation>
</comment>
<dbReference type="InterPro" id="IPR006129">
    <property type="entry name" value="AdhesinB"/>
</dbReference>
<comment type="caution">
    <text evidence="6">The sequence shown here is derived from an EMBL/GenBank/DDBJ whole genome shotgun (WGS) entry which is preliminary data.</text>
</comment>
<dbReference type="GO" id="GO:0046872">
    <property type="term" value="F:metal ion binding"/>
    <property type="evidence" value="ECO:0007669"/>
    <property type="project" value="UniProtKB-KW"/>
</dbReference>
<reference evidence="6" key="1">
    <citation type="submission" date="2019-10" db="EMBL/GenBank/DDBJ databases">
        <authorList>
            <consortium name="Genoscope - CEA"/>
            <person name="William W."/>
        </authorList>
    </citation>
    <scope>NUCLEOTIDE SEQUENCE [LARGE SCALE GENOMIC DNA]</scope>
    <source>
        <strain evidence="6">BBR_PRJEB10992</strain>
    </source>
</reference>
<dbReference type="Pfam" id="PF01297">
    <property type="entry name" value="ZnuA"/>
    <property type="match status" value="1"/>
</dbReference>
<dbReference type="InterPro" id="IPR006128">
    <property type="entry name" value="Lipoprotein_PsaA-like"/>
</dbReference>
<proteinExistence type="inferred from homology"/>
<protein>
    <submittedName>
        <fullName evidence="6">Adhesin</fullName>
    </submittedName>
</protein>
<dbReference type="GO" id="GO:0030313">
    <property type="term" value="C:cell envelope"/>
    <property type="evidence" value="ECO:0007669"/>
    <property type="project" value="UniProtKB-SubCell"/>
</dbReference>
<dbReference type="PROSITE" id="PS51257">
    <property type="entry name" value="PROKAR_LIPOPROTEIN"/>
    <property type="match status" value="1"/>
</dbReference>
<dbReference type="RefSeq" id="WP_083618473.1">
    <property type="nucleotide sequence ID" value="NZ_LR734844.1"/>
</dbReference>
<evidence type="ECO:0000256" key="5">
    <source>
        <dbReference type="RuleBase" id="RU003512"/>
    </source>
</evidence>
<dbReference type="InterPro" id="IPR050492">
    <property type="entry name" value="Bact_metal-bind_prot9"/>
</dbReference>
<dbReference type="Gene3D" id="3.40.50.1980">
    <property type="entry name" value="Nitrogenase molybdenum iron protein domain"/>
    <property type="match status" value="2"/>
</dbReference>
<evidence type="ECO:0000256" key="2">
    <source>
        <dbReference type="ARBA" id="ARBA00022448"/>
    </source>
</evidence>
<keyword evidence="4" id="KW-0732">Signal</keyword>
<name>A0A7Z9DYP5_9CYAN</name>
<evidence type="ECO:0000256" key="1">
    <source>
        <dbReference type="ARBA" id="ARBA00004196"/>
    </source>
</evidence>
<dbReference type="OrthoDB" id="9793396at2"/>
<accession>A0A7Z9DYP5</accession>
<organism evidence="6 7">
    <name type="scientific">Planktothrix serta PCC 8927</name>
    <dbReference type="NCBI Taxonomy" id="671068"/>
    <lineage>
        <taxon>Bacteria</taxon>
        <taxon>Bacillati</taxon>
        <taxon>Cyanobacteriota</taxon>
        <taxon>Cyanophyceae</taxon>
        <taxon>Oscillatoriophycideae</taxon>
        <taxon>Oscillatoriales</taxon>
        <taxon>Microcoleaceae</taxon>
        <taxon>Planktothrix</taxon>
    </lineage>
</organism>
<dbReference type="GO" id="GO:0030001">
    <property type="term" value="P:metal ion transport"/>
    <property type="evidence" value="ECO:0007669"/>
    <property type="project" value="InterPro"/>
</dbReference>
<dbReference type="PRINTS" id="PR00690">
    <property type="entry name" value="ADHESNFAMILY"/>
</dbReference>
<evidence type="ECO:0000256" key="4">
    <source>
        <dbReference type="ARBA" id="ARBA00022729"/>
    </source>
</evidence>
<dbReference type="CDD" id="cd01137">
    <property type="entry name" value="PsaA"/>
    <property type="match status" value="1"/>
</dbReference>
<dbReference type="PANTHER" id="PTHR42953:SF1">
    <property type="entry name" value="METAL-BINDING PROTEIN HI_0362-RELATED"/>
    <property type="match status" value="1"/>
</dbReference>
<keyword evidence="3" id="KW-0479">Metal-binding</keyword>
<sequence length="329" mass="35603">MKNPSLMITKIARNPLSIRFLGILLGVILSGLSSCTQLTTENSVNGDQPKVVSTSTIIADLTEQIAGDEIDHQGILQPGADPHVYEPVPQDSIALEKADLILYNGYNLEPGLIKLIKAAGTQGKKVAVGEVVKPLDFQYQGQKQPDPHVWGTAKNAILMTNKIRDELIALSPEDQAIFTKNAAKLTEDLTQLDAWIQQQIATIPPNHRKLVTTHDAFQYYAQDYGLEVIGTLIGMSTEEQPSAKTVKTLANSIQKAGVPAIFAETTINPQLITTVAEESGVKLAPEQLYSDSIGSPGSAGETYIKMLVKNTKTIVEALGGKYTPFQLNQ</sequence>
<dbReference type="Proteomes" id="UP000184550">
    <property type="component" value="Unassembled WGS sequence"/>
</dbReference>
<evidence type="ECO:0000256" key="3">
    <source>
        <dbReference type="ARBA" id="ARBA00022723"/>
    </source>
</evidence>
<dbReference type="GO" id="GO:0007155">
    <property type="term" value="P:cell adhesion"/>
    <property type="evidence" value="ECO:0007669"/>
    <property type="project" value="InterPro"/>
</dbReference>
<evidence type="ECO:0000313" key="6">
    <source>
        <dbReference type="EMBL" id="VXD13733.1"/>
    </source>
</evidence>
<dbReference type="EMBL" id="CZCU02000099">
    <property type="protein sequence ID" value="VXD13733.1"/>
    <property type="molecule type" value="Genomic_DNA"/>
</dbReference>
<gene>
    <name evidence="6" type="ORF">PL8927_270119</name>
</gene>